<feature type="transmembrane region" description="Helical" evidence="2">
    <location>
        <begin position="89"/>
        <end position="115"/>
    </location>
</feature>
<dbReference type="PANTHER" id="PTHR23409">
    <property type="entry name" value="RIBONUCLEOSIDE-DIPHOSPHATE REDUCTASE SMALL CHAIN"/>
    <property type="match status" value="1"/>
</dbReference>
<dbReference type="STRING" id="47428.A0A284R4N1"/>
<evidence type="ECO:0000256" key="2">
    <source>
        <dbReference type="SAM" id="Phobius"/>
    </source>
</evidence>
<dbReference type="EMBL" id="FUEG01000004">
    <property type="protein sequence ID" value="SJL03655.1"/>
    <property type="molecule type" value="Genomic_DNA"/>
</dbReference>
<protein>
    <submittedName>
        <fullName evidence="3">Related to Ribonucleoside-diphosphate reductase small chain</fullName>
    </submittedName>
</protein>
<dbReference type="InterPro" id="IPR009078">
    <property type="entry name" value="Ferritin-like_SF"/>
</dbReference>
<evidence type="ECO:0000256" key="1">
    <source>
        <dbReference type="ARBA" id="ARBA00009303"/>
    </source>
</evidence>
<dbReference type="GO" id="GO:0016491">
    <property type="term" value="F:oxidoreductase activity"/>
    <property type="evidence" value="ECO:0007669"/>
    <property type="project" value="InterPro"/>
</dbReference>
<dbReference type="InterPro" id="IPR000358">
    <property type="entry name" value="RNR_small_fam"/>
</dbReference>
<keyword evidence="2" id="KW-0812">Transmembrane</keyword>
<proteinExistence type="inferred from homology"/>
<evidence type="ECO:0000313" key="3">
    <source>
        <dbReference type="EMBL" id="SJL03655.1"/>
    </source>
</evidence>
<dbReference type="PANTHER" id="PTHR23409:SF18">
    <property type="entry name" value="RIBONUCLEOSIDE-DIPHOSPHATE REDUCTASE SUBUNIT M2"/>
    <property type="match status" value="1"/>
</dbReference>
<sequence length="257" mass="29527">MAFFSMADSIVGENLVQRFCAKIQAPEFRLFYDFQAMMENVHWEVYSLLIDNLIQDANEKKELFHGLTSIPSVARKTAWAMKWLDSRMPFATCIVAFTAIEGIFFSGSFAAIFWLKKHGLMPGFTFLNELISRDEGLHMDFGCYIYSCLRNHLTPATVLTIITDAVDIEKQFWDDALETPLLGLNASSINKHVEFMSNRLLVALRYEKKYKAKNPFDFMEMISLQGKSNFFEKRVSDYAKAFVGVSGNKEFKTDVDF</sequence>
<dbReference type="Proteomes" id="UP000219338">
    <property type="component" value="Unassembled WGS sequence"/>
</dbReference>
<keyword evidence="4" id="KW-1185">Reference proteome</keyword>
<keyword evidence="2" id="KW-0472">Membrane</keyword>
<dbReference type="CDD" id="cd01049">
    <property type="entry name" value="RNRR2"/>
    <property type="match status" value="1"/>
</dbReference>
<gene>
    <name evidence="3" type="ORF">ARMOST_07012</name>
</gene>
<dbReference type="Pfam" id="PF00268">
    <property type="entry name" value="Ribonuc_red_sm"/>
    <property type="match status" value="1"/>
</dbReference>
<evidence type="ECO:0000313" key="4">
    <source>
        <dbReference type="Proteomes" id="UP000219338"/>
    </source>
</evidence>
<reference evidence="4" key="1">
    <citation type="journal article" date="2017" name="Nat. Ecol. Evol.">
        <title>Genome expansion and lineage-specific genetic innovations in the forest pathogenic fungi Armillaria.</title>
        <authorList>
            <person name="Sipos G."/>
            <person name="Prasanna A.N."/>
            <person name="Walter M.C."/>
            <person name="O'Connor E."/>
            <person name="Balint B."/>
            <person name="Krizsan K."/>
            <person name="Kiss B."/>
            <person name="Hess J."/>
            <person name="Varga T."/>
            <person name="Slot J."/>
            <person name="Riley R."/>
            <person name="Boka B."/>
            <person name="Rigling D."/>
            <person name="Barry K."/>
            <person name="Lee J."/>
            <person name="Mihaltcheva S."/>
            <person name="LaButti K."/>
            <person name="Lipzen A."/>
            <person name="Waldron R."/>
            <person name="Moloney N.M."/>
            <person name="Sperisen C."/>
            <person name="Kredics L."/>
            <person name="Vagvoelgyi C."/>
            <person name="Patrignani A."/>
            <person name="Fitzpatrick D."/>
            <person name="Nagy I."/>
            <person name="Doyle S."/>
            <person name="Anderson J.B."/>
            <person name="Grigoriev I.V."/>
            <person name="Gueldener U."/>
            <person name="Muensterkoetter M."/>
            <person name="Nagy L.G."/>
        </authorList>
    </citation>
    <scope>NUCLEOTIDE SEQUENCE [LARGE SCALE GENOMIC DNA]</scope>
    <source>
        <strain evidence="4">C18/9</strain>
    </source>
</reference>
<keyword evidence="2" id="KW-1133">Transmembrane helix</keyword>
<dbReference type="InterPro" id="IPR033909">
    <property type="entry name" value="RNR_small"/>
</dbReference>
<name>A0A284R4N1_ARMOS</name>
<dbReference type="OrthoDB" id="10248373at2759"/>
<dbReference type="AlphaFoldDB" id="A0A284R4N1"/>
<accession>A0A284R4N1</accession>
<organism evidence="3 4">
    <name type="scientific">Armillaria ostoyae</name>
    <name type="common">Armillaria root rot fungus</name>
    <dbReference type="NCBI Taxonomy" id="47428"/>
    <lineage>
        <taxon>Eukaryota</taxon>
        <taxon>Fungi</taxon>
        <taxon>Dikarya</taxon>
        <taxon>Basidiomycota</taxon>
        <taxon>Agaricomycotina</taxon>
        <taxon>Agaricomycetes</taxon>
        <taxon>Agaricomycetidae</taxon>
        <taxon>Agaricales</taxon>
        <taxon>Marasmiineae</taxon>
        <taxon>Physalacriaceae</taxon>
        <taxon>Armillaria</taxon>
    </lineage>
</organism>
<dbReference type="InterPro" id="IPR012348">
    <property type="entry name" value="RNR-like"/>
</dbReference>
<dbReference type="SUPFAM" id="SSF47240">
    <property type="entry name" value="Ferritin-like"/>
    <property type="match status" value="1"/>
</dbReference>
<comment type="similarity">
    <text evidence="1">Belongs to the ribonucleoside diphosphate reductase small chain family.</text>
</comment>
<dbReference type="Gene3D" id="1.10.620.20">
    <property type="entry name" value="Ribonucleotide Reductase, subunit A"/>
    <property type="match status" value="1"/>
</dbReference>
<dbReference type="GO" id="GO:0009263">
    <property type="term" value="P:deoxyribonucleotide biosynthetic process"/>
    <property type="evidence" value="ECO:0007669"/>
    <property type="project" value="InterPro"/>
</dbReference>